<dbReference type="InterPro" id="IPR029052">
    <property type="entry name" value="Metallo-depent_PP-like"/>
</dbReference>
<comment type="similarity">
    <text evidence="4">Belongs to the 5'-nucleotidase family.</text>
</comment>
<evidence type="ECO:0000313" key="8">
    <source>
        <dbReference type="EMBL" id="QLI81615.1"/>
    </source>
</evidence>
<dbReference type="EMBL" id="CP058952">
    <property type="protein sequence ID" value="QLI81615.1"/>
    <property type="molecule type" value="Genomic_DNA"/>
</dbReference>
<evidence type="ECO:0000256" key="5">
    <source>
        <dbReference type="SAM" id="MobiDB-lite"/>
    </source>
</evidence>
<dbReference type="InterPro" id="IPR036907">
    <property type="entry name" value="5'-Nucleotdase_C_sf"/>
</dbReference>
<dbReference type="Pfam" id="PF02872">
    <property type="entry name" value="5_nucleotid_C"/>
    <property type="match status" value="1"/>
</dbReference>
<dbReference type="Gene3D" id="3.90.780.10">
    <property type="entry name" value="5'-Nucleotidase, C-terminal domain"/>
    <property type="match status" value="1"/>
</dbReference>
<dbReference type="GO" id="GO:0009166">
    <property type="term" value="P:nucleotide catabolic process"/>
    <property type="evidence" value="ECO:0007669"/>
    <property type="project" value="InterPro"/>
</dbReference>
<dbReference type="SUPFAM" id="SSF56300">
    <property type="entry name" value="Metallo-dependent phosphatases"/>
    <property type="match status" value="1"/>
</dbReference>
<dbReference type="GO" id="GO:0000166">
    <property type="term" value="F:nucleotide binding"/>
    <property type="evidence" value="ECO:0007669"/>
    <property type="project" value="UniProtKB-KW"/>
</dbReference>
<feature type="domain" description="5'-Nucleotidase C-terminal" evidence="7">
    <location>
        <begin position="392"/>
        <end position="547"/>
    </location>
</feature>
<dbReference type="Pfam" id="PF00149">
    <property type="entry name" value="Metallophos"/>
    <property type="match status" value="1"/>
</dbReference>
<protein>
    <submittedName>
        <fullName evidence="8">Bifunctional metallophosphatase/5'-nucleotidase</fullName>
    </submittedName>
</protein>
<dbReference type="SUPFAM" id="SSF55816">
    <property type="entry name" value="5'-nucleotidase (syn. UDP-sugar hydrolase), C-terminal domain"/>
    <property type="match status" value="1"/>
</dbReference>
<dbReference type="PRINTS" id="PR01607">
    <property type="entry name" value="APYRASEFAMLY"/>
</dbReference>
<sequence length="589" mass="61361">MQLKQSVVALLALGSLLSACGGGNGGGTTTLTNPSMTTPAPSATPTATSAPVSSAPIEVKMLAINDFHGNLKPGGTVTIPDPNDASKTIKVAAGGSEYMATWIKLLKAKNPNNIVVSAGDLIGASPMLSALFHDEPTIEAMNELGLELNAVGNHEFDDGRDELLRMQNGGCHPSDGCKGGSTFAGAKFKFLAANVVDTASKKTIFPAYQVKTFGGVKVAFIGMTLKNTPEIVTPSGVAGLSFKDEADTVNALVPELKQQGIESIVVLVHEGGTQTGGLNECKGVSGAIVDIVKRLDPAVDAVVSGHTHQAYNCQINGKLVTSANQYGRVISEIDLTIDPKTRDIVKSTAKNIVVSNDVAKDSIQTGIINKYDALVKPLENRIVGQVAAALLKQTNGAGESTLGDVIADSQLAATKAADKGNATIAFMNPGGVRADLQPDASGNVTYGQLFTVQPFGNTLVSMTVTGADLIELLEQQFTGYSNNQPFDRILLVSNGFSYNYDRAKAAGSRVNRASVKLNGTPINLVQNYRITVNNYLAAGGDAFTVLTKGTNILGGGQDVDAFEAYIKAQSQSAPLPVPVMNRVTLSAPI</sequence>
<feature type="region of interest" description="Disordered" evidence="5">
    <location>
        <begin position="28"/>
        <end position="51"/>
    </location>
</feature>
<dbReference type="PANTHER" id="PTHR11575">
    <property type="entry name" value="5'-NUCLEOTIDASE-RELATED"/>
    <property type="match status" value="1"/>
</dbReference>
<feature type="chain" id="PRO_5029039455" evidence="4">
    <location>
        <begin position="22"/>
        <end position="589"/>
    </location>
</feature>
<dbReference type="InterPro" id="IPR004843">
    <property type="entry name" value="Calcineurin-like_PHP"/>
</dbReference>
<proteinExistence type="inferred from homology"/>
<evidence type="ECO:0000313" key="9">
    <source>
        <dbReference type="Proteomes" id="UP000510822"/>
    </source>
</evidence>
<dbReference type="InterPro" id="IPR008334">
    <property type="entry name" value="5'-Nucleotdase_C"/>
</dbReference>
<feature type="compositionally biased region" description="Low complexity" evidence="5">
    <location>
        <begin position="29"/>
        <end position="51"/>
    </location>
</feature>
<dbReference type="PANTHER" id="PTHR11575:SF24">
    <property type="entry name" value="5'-NUCLEOTIDASE"/>
    <property type="match status" value="1"/>
</dbReference>
<evidence type="ECO:0000259" key="7">
    <source>
        <dbReference type="Pfam" id="PF02872"/>
    </source>
</evidence>
<keyword evidence="4" id="KW-0378">Hydrolase</keyword>
<dbReference type="FunFam" id="3.90.780.10:FF:000004">
    <property type="entry name" value="UDP-sugar hydrolase, putative"/>
    <property type="match status" value="1"/>
</dbReference>
<dbReference type="PROSITE" id="PS51257">
    <property type="entry name" value="PROKAR_LIPOPROTEIN"/>
    <property type="match status" value="1"/>
</dbReference>
<keyword evidence="4" id="KW-0547">Nucleotide-binding</keyword>
<evidence type="ECO:0000259" key="6">
    <source>
        <dbReference type="Pfam" id="PF00149"/>
    </source>
</evidence>
<feature type="signal peptide" evidence="4">
    <location>
        <begin position="1"/>
        <end position="21"/>
    </location>
</feature>
<gene>
    <name evidence="8" type="ORF">HZU75_08760</name>
</gene>
<evidence type="ECO:0000256" key="4">
    <source>
        <dbReference type="RuleBase" id="RU362119"/>
    </source>
</evidence>
<dbReference type="GO" id="GO:0008253">
    <property type="term" value="F:5'-nucleotidase activity"/>
    <property type="evidence" value="ECO:0007669"/>
    <property type="project" value="TreeGrafter"/>
</dbReference>
<dbReference type="GO" id="GO:0030288">
    <property type="term" value="C:outer membrane-bounded periplasmic space"/>
    <property type="evidence" value="ECO:0007669"/>
    <property type="project" value="TreeGrafter"/>
</dbReference>
<dbReference type="RefSeq" id="WP_180305725.1">
    <property type="nucleotide sequence ID" value="NZ_CP058952.1"/>
</dbReference>
<dbReference type="InterPro" id="IPR006179">
    <property type="entry name" value="5_nucleotidase/apyrase"/>
</dbReference>
<dbReference type="GO" id="GO:0005576">
    <property type="term" value="C:extracellular region"/>
    <property type="evidence" value="ECO:0007669"/>
    <property type="project" value="UniProtKB-SubCell"/>
</dbReference>
<evidence type="ECO:0000256" key="3">
    <source>
        <dbReference type="ARBA" id="ARBA00022729"/>
    </source>
</evidence>
<dbReference type="AlphaFoldDB" id="A0A7D5V9Q4"/>
<evidence type="ECO:0000256" key="2">
    <source>
        <dbReference type="ARBA" id="ARBA00022525"/>
    </source>
</evidence>
<dbReference type="Proteomes" id="UP000510822">
    <property type="component" value="Chromosome"/>
</dbReference>
<reference evidence="8 9" key="1">
    <citation type="journal article" date="2016" name="Int. J. Syst. Evol. Microbiol.">
        <title>Chitinibacter fontanus sp. nov., isolated from a spring.</title>
        <authorList>
            <person name="Sheu S.Y."/>
            <person name="Li Y.S."/>
            <person name="Young C.C."/>
            <person name="Chen W.M."/>
        </authorList>
    </citation>
    <scope>NUCLEOTIDE SEQUENCE [LARGE SCALE GENOMIC DNA]</scope>
    <source>
        <strain evidence="8 9">STM-7</strain>
    </source>
</reference>
<dbReference type="Gene3D" id="3.60.21.10">
    <property type="match status" value="1"/>
</dbReference>
<keyword evidence="3 4" id="KW-0732">Signal</keyword>
<comment type="subcellular location">
    <subcellularLocation>
        <location evidence="1">Secreted</location>
    </subcellularLocation>
</comment>
<keyword evidence="9" id="KW-1185">Reference proteome</keyword>
<organism evidence="8 9">
    <name type="scientific">Chitinibacter fontanus</name>
    <dbReference type="NCBI Taxonomy" id="1737446"/>
    <lineage>
        <taxon>Bacteria</taxon>
        <taxon>Pseudomonadati</taxon>
        <taxon>Pseudomonadota</taxon>
        <taxon>Betaproteobacteria</taxon>
        <taxon>Neisseriales</taxon>
        <taxon>Chitinibacteraceae</taxon>
        <taxon>Chitinibacter</taxon>
    </lineage>
</organism>
<dbReference type="GO" id="GO:0008768">
    <property type="term" value="F:UDP-sugar diphosphatase activity"/>
    <property type="evidence" value="ECO:0007669"/>
    <property type="project" value="TreeGrafter"/>
</dbReference>
<name>A0A7D5V9Q4_9NEIS</name>
<accession>A0A7D5V9Q4</accession>
<dbReference type="KEGG" id="cfon:HZU75_08760"/>
<keyword evidence="2" id="KW-0964">Secreted</keyword>
<feature type="domain" description="Calcineurin-like phosphoesterase" evidence="6">
    <location>
        <begin position="60"/>
        <end position="309"/>
    </location>
</feature>
<evidence type="ECO:0000256" key="1">
    <source>
        <dbReference type="ARBA" id="ARBA00004613"/>
    </source>
</evidence>